<dbReference type="SUPFAM" id="SSF53850">
    <property type="entry name" value="Periplasmic binding protein-like II"/>
    <property type="match status" value="1"/>
</dbReference>
<dbReference type="GO" id="GO:0005275">
    <property type="term" value="F:amine transmembrane transporter activity"/>
    <property type="evidence" value="ECO:0007669"/>
    <property type="project" value="TreeGrafter"/>
</dbReference>
<feature type="transmembrane region" description="Helical" evidence="9">
    <location>
        <begin position="432"/>
        <end position="453"/>
    </location>
</feature>
<gene>
    <name evidence="12" type="primary">proW</name>
    <name evidence="12" type="ORF">NCTC13337_02191</name>
</gene>
<dbReference type="SUPFAM" id="SSF161098">
    <property type="entry name" value="MetI-like"/>
    <property type="match status" value="1"/>
</dbReference>
<evidence type="ECO:0000259" key="11">
    <source>
        <dbReference type="PROSITE" id="PS50928"/>
    </source>
</evidence>
<comment type="subcellular location">
    <subcellularLocation>
        <location evidence="1 9">Cell membrane</location>
        <topology evidence="1 9">Multi-pass membrane protein</topology>
    </subcellularLocation>
</comment>
<evidence type="ECO:0000256" key="7">
    <source>
        <dbReference type="ARBA" id="ARBA00035642"/>
    </source>
</evidence>
<accession>A0A380MYN8</accession>
<evidence type="ECO:0000256" key="6">
    <source>
        <dbReference type="ARBA" id="ARBA00023136"/>
    </source>
</evidence>
<dbReference type="GO" id="GO:0043190">
    <property type="term" value="C:ATP-binding cassette (ABC) transporter complex"/>
    <property type="evidence" value="ECO:0007669"/>
    <property type="project" value="InterPro"/>
</dbReference>
<dbReference type="GO" id="GO:0015871">
    <property type="term" value="P:choline transport"/>
    <property type="evidence" value="ECO:0007669"/>
    <property type="project" value="TreeGrafter"/>
</dbReference>
<evidence type="ECO:0000256" key="9">
    <source>
        <dbReference type="RuleBase" id="RU363032"/>
    </source>
</evidence>
<feature type="chain" id="PRO_5016813478" evidence="10">
    <location>
        <begin position="24"/>
        <end position="621"/>
    </location>
</feature>
<feature type="transmembrane region" description="Helical" evidence="9">
    <location>
        <begin position="408"/>
        <end position="426"/>
    </location>
</feature>
<keyword evidence="5 9" id="KW-1133">Transmembrane helix</keyword>
<dbReference type="PROSITE" id="PS50928">
    <property type="entry name" value="ABC_TM1"/>
    <property type="match status" value="1"/>
</dbReference>
<dbReference type="FunFam" id="1.10.3720.10:FF:000001">
    <property type="entry name" value="Glycine betaine ABC transporter, permease"/>
    <property type="match status" value="1"/>
</dbReference>
<keyword evidence="13" id="KW-1185">Reference proteome</keyword>
<dbReference type="GO" id="GO:0031460">
    <property type="term" value="P:glycine betaine transport"/>
    <property type="evidence" value="ECO:0007669"/>
    <property type="project" value="TreeGrafter"/>
</dbReference>
<comment type="similarity">
    <text evidence="9">Belongs to the binding-protein-dependent transport system permease family.</text>
</comment>
<dbReference type="PANTHER" id="PTHR47737:SF1">
    <property type="entry name" value="GLYCINE BETAINE_PROLINE BETAINE TRANSPORT SYSTEM PERMEASE PROTEIN PROW"/>
    <property type="match status" value="1"/>
</dbReference>
<dbReference type="Gene3D" id="3.40.190.100">
    <property type="entry name" value="Glycine betaine-binding periplasmic protein, domain 2"/>
    <property type="match status" value="1"/>
</dbReference>
<evidence type="ECO:0000313" key="12">
    <source>
        <dbReference type="EMBL" id="SUO97136.1"/>
    </source>
</evidence>
<dbReference type="GO" id="GO:0015226">
    <property type="term" value="F:carnitine transmembrane transporter activity"/>
    <property type="evidence" value="ECO:0007669"/>
    <property type="project" value="TreeGrafter"/>
</dbReference>
<evidence type="ECO:0000256" key="3">
    <source>
        <dbReference type="ARBA" id="ARBA00022475"/>
    </source>
</evidence>
<evidence type="ECO:0000313" key="13">
    <source>
        <dbReference type="Proteomes" id="UP000254601"/>
    </source>
</evidence>
<dbReference type="InterPro" id="IPR035906">
    <property type="entry name" value="MetI-like_sf"/>
</dbReference>
<feature type="transmembrane region" description="Helical" evidence="9">
    <location>
        <begin position="552"/>
        <end position="572"/>
    </location>
</feature>
<keyword evidence="3" id="KW-1003">Cell membrane</keyword>
<reference evidence="12 13" key="1">
    <citation type="submission" date="2018-06" db="EMBL/GenBank/DDBJ databases">
        <authorList>
            <consortium name="Pathogen Informatics"/>
            <person name="Doyle S."/>
        </authorList>
    </citation>
    <scope>NUCLEOTIDE SEQUENCE [LARGE SCALE GENOMIC DNA]</scope>
    <source>
        <strain evidence="12 13">NCTC13337</strain>
    </source>
</reference>
<dbReference type="PANTHER" id="PTHR47737">
    <property type="entry name" value="GLYCINE BETAINE/PROLINE BETAINE TRANSPORT SYSTEM PERMEASE PROTEIN PROW"/>
    <property type="match status" value="1"/>
</dbReference>
<dbReference type="OrthoDB" id="9786266at2"/>
<dbReference type="EMBL" id="UHIC01000001">
    <property type="protein sequence ID" value="SUO97136.1"/>
    <property type="molecule type" value="Genomic_DNA"/>
</dbReference>
<dbReference type="InterPro" id="IPR007210">
    <property type="entry name" value="ABC_Gly_betaine_transp_sub-bd"/>
</dbReference>
<feature type="transmembrane region" description="Helical" evidence="9">
    <location>
        <begin position="584"/>
        <end position="605"/>
    </location>
</feature>
<evidence type="ECO:0000256" key="8">
    <source>
        <dbReference type="ARBA" id="ARBA00035652"/>
    </source>
</evidence>
<name>A0A380MYN8_9GAMM</name>
<comment type="similarity">
    <text evidence="8">In the N-terminal section; belongs to the binding-protein-dependent transport system permease family.</text>
</comment>
<keyword evidence="2 9" id="KW-0813">Transport</keyword>
<proteinExistence type="inferred from homology"/>
<keyword evidence="4 9" id="KW-0812">Transmembrane</keyword>
<protein>
    <submittedName>
        <fullName evidence="12">Glycine betaine/L-proline transport system permease protein proW</fullName>
    </submittedName>
</protein>
<dbReference type="Gene3D" id="1.10.3720.10">
    <property type="entry name" value="MetI-like"/>
    <property type="match status" value="1"/>
</dbReference>
<dbReference type="RefSeq" id="WP_072576787.1">
    <property type="nucleotide sequence ID" value="NZ_LWHB01000100.1"/>
</dbReference>
<evidence type="ECO:0000256" key="10">
    <source>
        <dbReference type="SAM" id="SignalP"/>
    </source>
</evidence>
<feature type="domain" description="ABC transmembrane type-1" evidence="11">
    <location>
        <begin position="426"/>
        <end position="605"/>
    </location>
</feature>
<dbReference type="AlphaFoldDB" id="A0A380MYN8"/>
<keyword evidence="6 9" id="KW-0472">Membrane</keyword>
<dbReference type="CDD" id="cd13641">
    <property type="entry name" value="PBP2_HisX_like"/>
    <property type="match status" value="1"/>
</dbReference>
<evidence type="ECO:0000256" key="4">
    <source>
        <dbReference type="ARBA" id="ARBA00022692"/>
    </source>
</evidence>
<comment type="similarity">
    <text evidence="7">In the C-terminal section; belongs to the OsmX family.</text>
</comment>
<dbReference type="Gene3D" id="3.10.105.10">
    <property type="entry name" value="Dipeptide-binding Protein, Domain 3"/>
    <property type="match status" value="1"/>
</dbReference>
<dbReference type="InterPro" id="IPR000515">
    <property type="entry name" value="MetI-like"/>
</dbReference>
<feature type="signal peptide" evidence="10">
    <location>
        <begin position="1"/>
        <end position="23"/>
    </location>
</feature>
<keyword evidence="10" id="KW-0732">Signal</keyword>
<dbReference type="Pfam" id="PF00528">
    <property type="entry name" value="BPD_transp_1"/>
    <property type="match status" value="1"/>
</dbReference>
<feature type="transmembrane region" description="Helical" evidence="9">
    <location>
        <begin position="474"/>
        <end position="501"/>
    </location>
</feature>
<organism evidence="12 13">
    <name type="scientific">Suttonella ornithocola</name>
    <dbReference type="NCBI Taxonomy" id="279832"/>
    <lineage>
        <taxon>Bacteria</taxon>
        <taxon>Pseudomonadati</taxon>
        <taxon>Pseudomonadota</taxon>
        <taxon>Gammaproteobacteria</taxon>
        <taxon>Cardiobacteriales</taxon>
        <taxon>Cardiobacteriaceae</taxon>
        <taxon>Suttonella</taxon>
    </lineage>
</organism>
<evidence type="ECO:0000256" key="2">
    <source>
        <dbReference type="ARBA" id="ARBA00022448"/>
    </source>
</evidence>
<dbReference type="Pfam" id="PF04069">
    <property type="entry name" value="OpuAC"/>
    <property type="match status" value="1"/>
</dbReference>
<dbReference type="CDD" id="cd06261">
    <property type="entry name" value="TM_PBP2"/>
    <property type="match status" value="1"/>
</dbReference>
<sequence>MPFFRRLFYIVLLGLCFITQAHAACEQPIKFGALTWESGQFTTALLRILLEDGYRCPTTEIPGTGPALETALSQNDIQVIAEQWVGRSEVMQKAVKDGKAAVIGDTLQGGAKQGWYIPAYTLKAHPELKRVEGLATAAKYFIDPEDPTKARFLNCPSGWTCEIFNTHLLKNTGLANQYNNVHPGTGAALDAAIASAYAQKKDVLFYYWQPTAFMAKYNFKPIEFPPYDENCWNQLLQANSQTHCVSGFPSSQLAIAVSTPFREQYPDLVQLFERVQLTPEQLNGAILAMNEHQRSGEVQARVFLKEHPELWQRWLGDKGQKSFESVQQQSNANNTSFFPEWSLQAVMNRNLQTLVQNYGAFFHKISDFTLGYLLLPLEKLLMKIPPWLWLLTVCGLAWHATRCWIRSAVFGIGLFLIGAFGLWNALMQTIALLIVSVGLTVVLGVPLGITMGCNPRLRRIGAPVLDVMQTMPSFVYLIPVLMLFGLGKVPAVFATVVYALAPLVRLTALGIEQVNPQLREAAQSFGSSRWQLLLWVLLPLAKPSIMAGINQAVMMSLSMVVLASMIGAPGLGEPVLQAIQTLNIGQGIEAGTAIVILAIIIDRITQAYGRSKRQKLADNKN</sequence>
<evidence type="ECO:0000256" key="1">
    <source>
        <dbReference type="ARBA" id="ARBA00004651"/>
    </source>
</evidence>
<dbReference type="Proteomes" id="UP000254601">
    <property type="component" value="Unassembled WGS sequence"/>
</dbReference>
<evidence type="ECO:0000256" key="5">
    <source>
        <dbReference type="ARBA" id="ARBA00022989"/>
    </source>
</evidence>